<organism evidence="1">
    <name type="scientific">marine metagenome</name>
    <dbReference type="NCBI Taxonomy" id="408172"/>
    <lineage>
        <taxon>unclassified sequences</taxon>
        <taxon>metagenomes</taxon>
        <taxon>ecological metagenomes</taxon>
    </lineage>
</organism>
<gene>
    <name evidence="1" type="ORF">METZ01_LOCUS384340</name>
</gene>
<proteinExistence type="predicted"/>
<accession>A0A382UB25</accession>
<sequence length="131" mass="15076">MKIGETKIIHQREQGSMSGGGWDEFLALEKLNDREFLLYVKMWDYLGEVGDFDFKEDECGDIIIPDEINGKYISCVEDGMVMGGELVRRNDDQGEVKFTQPHQNEVTEWLKATSWYSDDVVKSLNEECNPT</sequence>
<name>A0A382UB25_9ZZZZ</name>
<dbReference type="EMBL" id="UINC01142880">
    <property type="protein sequence ID" value="SVD31486.1"/>
    <property type="molecule type" value="Genomic_DNA"/>
</dbReference>
<reference evidence="1" key="1">
    <citation type="submission" date="2018-05" db="EMBL/GenBank/DDBJ databases">
        <authorList>
            <person name="Lanie J.A."/>
            <person name="Ng W.-L."/>
            <person name="Kazmierczak K.M."/>
            <person name="Andrzejewski T.M."/>
            <person name="Davidsen T.M."/>
            <person name="Wayne K.J."/>
            <person name="Tettelin H."/>
            <person name="Glass J.I."/>
            <person name="Rusch D."/>
            <person name="Podicherti R."/>
            <person name="Tsui H.-C.T."/>
            <person name="Winkler M.E."/>
        </authorList>
    </citation>
    <scope>NUCLEOTIDE SEQUENCE</scope>
</reference>
<protein>
    <submittedName>
        <fullName evidence="1">Uncharacterized protein</fullName>
    </submittedName>
</protein>
<dbReference type="AlphaFoldDB" id="A0A382UB25"/>
<evidence type="ECO:0000313" key="1">
    <source>
        <dbReference type="EMBL" id="SVD31486.1"/>
    </source>
</evidence>